<evidence type="ECO:0000256" key="1">
    <source>
        <dbReference type="ARBA" id="ARBA00006206"/>
    </source>
</evidence>
<dbReference type="InterPro" id="IPR014718">
    <property type="entry name" value="GH-type_carb-bd"/>
</dbReference>
<dbReference type="EMBL" id="AZHD01000003">
    <property type="protein sequence ID" value="OAA65297.1"/>
    <property type="molecule type" value="Genomic_DNA"/>
</dbReference>
<proteinExistence type="inferred from homology"/>
<dbReference type="GO" id="GO:0006006">
    <property type="term" value="P:glucose metabolic process"/>
    <property type="evidence" value="ECO:0007669"/>
    <property type="project" value="TreeGrafter"/>
</dbReference>
<dbReference type="STRING" id="1081102.A0A167XRH1"/>
<keyword evidence="5" id="KW-1185">Reference proteome</keyword>
<dbReference type="PANTHER" id="PTHR10091">
    <property type="entry name" value="ALDOSE-1-EPIMERASE"/>
    <property type="match status" value="1"/>
</dbReference>
<dbReference type="PANTHER" id="PTHR10091:SF0">
    <property type="entry name" value="GALACTOSE MUTAROTASE"/>
    <property type="match status" value="1"/>
</dbReference>
<evidence type="ECO:0000256" key="3">
    <source>
        <dbReference type="ARBA" id="ARBA00023277"/>
    </source>
</evidence>
<sequence length="364" mass="38395">MADSPVVFLPRGAIIQRFDVDGVNIVQGFPTEELYAAHNSPYFGETIGRVANRIGGAAIRVPGGGLNGRAVYPLAANNGANALHGGRVGWGKKTWDGPTPVGVRAVVPGLVPEALDREGGESVRFTLVSPDGDEGYPGTVHVSVTYTVGRQTLPAEQGGAVATVLVMDYEAQLVDGADETIINMTNHRHVHSFRLNYFNLTGGPSIEGTVVELATNTYLPVDDGGIPTGGPTAFGKVQAQTPFTLGAAEPDIDDCFVVNDQPATVPLDTRAGGAPLTRLVAAHHPATGIHLEVLSTEPAFQFYTGKYIDVPAVGGLPARHARSGFCVEPGRYVNASNEAAWKDMVVLKKGETFGARTVYRAWKA</sequence>
<dbReference type="GO" id="GO:0033499">
    <property type="term" value="P:galactose catabolic process via UDP-galactose, Leloir pathway"/>
    <property type="evidence" value="ECO:0007669"/>
    <property type="project" value="TreeGrafter"/>
</dbReference>
<organism evidence="4 5">
    <name type="scientific">Niveomyces insectorum RCEF 264</name>
    <dbReference type="NCBI Taxonomy" id="1081102"/>
    <lineage>
        <taxon>Eukaryota</taxon>
        <taxon>Fungi</taxon>
        <taxon>Dikarya</taxon>
        <taxon>Ascomycota</taxon>
        <taxon>Pezizomycotina</taxon>
        <taxon>Sordariomycetes</taxon>
        <taxon>Hypocreomycetidae</taxon>
        <taxon>Hypocreales</taxon>
        <taxon>Cordycipitaceae</taxon>
        <taxon>Niveomyces</taxon>
    </lineage>
</organism>
<evidence type="ECO:0000313" key="4">
    <source>
        <dbReference type="EMBL" id="OAA65297.1"/>
    </source>
</evidence>
<dbReference type="InterPro" id="IPR047215">
    <property type="entry name" value="Galactose_mutarotase-like"/>
</dbReference>
<dbReference type="CDD" id="cd09019">
    <property type="entry name" value="galactose_mutarotase_like"/>
    <property type="match status" value="1"/>
</dbReference>
<evidence type="ECO:0000256" key="2">
    <source>
        <dbReference type="ARBA" id="ARBA00023235"/>
    </source>
</evidence>
<dbReference type="OrthoDB" id="274691at2759"/>
<dbReference type="InterPro" id="IPR008183">
    <property type="entry name" value="Aldose_1/G6P_1-epimerase"/>
</dbReference>
<dbReference type="GO" id="GO:0004034">
    <property type="term" value="F:aldose 1-epimerase activity"/>
    <property type="evidence" value="ECO:0007669"/>
    <property type="project" value="TreeGrafter"/>
</dbReference>
<dbReference type="Gene3D" id="2.70.98.10">
    <property type="match status" value="1"/>
</dbReference>
<dbReference type="InterPro" id="IPR011013">
    <property type="entry name" value="Gal_mutarotase_sf_dom"/>
</dbReference>
<keyword evidence="2" id="KW-0413">Isomerase</keyword>
<comment type="similarity">
    <text evidence="1">Belongs to the aldose epimerase family.</text>
</comment>
<comment type="caution">
    <text evidence="4">The sequence shown here is derived from an EMBL/GenBank/DDBJ whole genome shotgun (WGS) entry which is preliminary data.</text>
</comment>
<protein>
    <submittedName>
        <fullName evidence="4">Aldose 1-epimerase, subgroup</fullName>
    </submittedName>
</protein>
<reference evidence="4 5" key="1">
    <citation type="journal article" date="2016" name="Genome Biol. Evol.">
        <title>Divergent and convergent evolution of fungal pathogenicity.</title>
        <authorList>
            <person name="Shang Y."/>
            <person name="Xiao G."/>
            <person name="Zheng P."/>
            <person name="Cen K."/>
            <person name="Zhan S."/>
            <person name="Wang C."/>
        </authorList>
    </citation>
    <scope>NUCLEOTIDE SEQUENCE [LARGE SCALE GENOMIC DNA]</scope>
    <source>
        <strain evidence="4 5">RCEF 264</strain>
    </source>
</reference>
<dbReference type="GO" id="GO:0030246">
    <property type="term" value="F:carbohydrate binding"/>
    <property type="evidence" value="ECO:0007669"/>
    <property type="project" value="InterPro"/>
</dbReference>
<keyword evidence="3" id="KW-0119">Carbohydrate metabolism</keyword>
<dbReference type="SUPFAM" id="SSF74650">
    <property type="entry name" value="Galactose mutarotase-like"/>
    <property type="match status" value="1"/>
</dbReference>
<name>A0A167XRH1_9HYPO</name>
<dbReference type="Proteomes" id="UP000076874">
    <property type="component" value="Unassembled WGS sequence"/>
</dbReference>
<dbReference type="AlphaFoldDB" id="A0A167XRH1"/>
<accession>A0A167XRH1</accession>
<evidence type="ECO:0000313" key="5">
    <source>
        <dbReference type="Proteomes" id="UP000076874"/>
    </source>
</evidence>
<dbReference type="Pfam" id="PF01263">
    <property type="entry name" value="Aldose_epim"/>
    <property type="match status" value="1"/>
</dbReference>
<gene>
    <name evidence="4" type="ORF">SPI_02084</name>
</gene>